<feature type="compositionally biased region" description="Basic and acidic residues" evidence="1">
    <location>
        <begin position="32"/>
        <end position="49"/>
    </location>
</feature>
<feature type="chain" id="PRO_5011650372" evidence="2">
    <location>
        <begin position="29"/>
        <end position="329"/>
    </location>
</feature>
<keyword evidence="4" id="KW-1185">Reference proteome</keyword>
<name>A0A1H2VSD7_9BACL</name>
<evidence type="ECO:0000256" key="2">
    <source>
        <dbReference type="SAM" id="SignalP"/>
    </source>
</evidence>
<feature type="region of interest" description="Disordered" evidence="1">
    <location>
        <begin position="25"/>
        <end position="79"/>
    </location>
</feature>
<dbReference type="RefSeq" id="WP_091738335.1">
    <property type="nucleotide sequence ID" value="NZ_FNNQ01000005.1"/>
</dbReference>
<keyword evidence="2" id="KW-0732">Signal</keyword>
<dbReference type="OrthoDB" id="2914047at2"/>
<gene>
    <name evidence="3" type="ORF">SAMN05444487_105194</name>
</gene>
<proteinExistence type="predicted"/>
<feature type="signal peptide" evidence="2">
    <location>
        <begin position="1"/>
        <end position="28"/>
    </location>
</feature>
<dbReference type="EMBL" id="FNNQ01000005">
    <property type="protein sequence ID" value="SDW71198.1"/>
    <property type="molecule type" value="Genomic_DNA"/>
</dbReference>
<accession>A0A1H2VSD7</accession>
<sequence>MQNAKRKVFTSAMALLIVASVGAGTSLAAQNDDEKPPTKEGYVVKDGKKTPVSQDDAAYPKLPKDPNEPVPKTGTTTTDTAKMGNTIYFEGEGTTDFGDGVTGKVYLEKKSDGKIELGVYDPKTYKKTRDPVSDERDEIGEKEMVKKYGPAYAWSKAFDGTTKLKRETRYELVKSSVVDRAAQYNFSQAVRHGVAKSDLFGFSSTIGSKVSVETGGGFLPGKVTAELSTELTSKFEKNITVTNETTTTESFTAPKVDNPDYKEPVYTGAAYQLKSTYTVVPGDGLKELINENYDGGMDLKSKELANPSYKYAEDQMYFGLTPGSHENDD</sequence>
<evidence type="ECO:0000313" key="3">
    <source>
        <dbReference type="EMBL" id="SDW71198.1"/>
    </source>
</evidence>
<evidence type="ECO:0000313" key="4">
    <source>
        <dbReference type="Proteomes" id="UP000198534"/>
    </source>
</evidence>
<organism evidence="3 4">
    <name type="scientific">Marininema mesophilum</name>
    <dbReference type="NCBI Taxonomy" id="1048340"/>
    <lineage>
        <taxon>Bacteria</taxon>
        <taxon>Bacillati</taxon>
        <taxon>Bacillota</taxon>
        <taxon>Bacilli</taxon>
        <taxon>Bacillales</taxon>
        <taxon>Thermoactinomycetaceae</taxon>
        <taxon>Marininema</taxon>
    </lineage>
</organism>
<dbReference type="STRING" id="1048340.SAMN05444487_105194"/>
<dbReference type="Proteomes" id="UP000198534">
    <property type="component" value="Unassembled WGS sequence"/>
</dbReference>
<dbReference type="AlphaFoldDB" id="A0A1H2VSD7"/>
<evidence type="ECO:0000256" key="1">
    <source>
        <dbReference type="SAM" id="MobiDB-lite"/>
    </source>
</evidence>
<reference evidence="3 4" key="1">
    <citation type="submission" date="2016-10" db="EMBL/GenBank/DDBJ databases">
        <authorList>
            <person name="de Groot N.N."/>
        </authorList>
    </citation>
    <scope>NUCLEOTIDE SEQUENCE [LARGE SCALE GENOMIC DNA]</scope>
    <source>
        <strain evidence="3 4">DSM 45610</strain>
    </source>
</reference>
<protein>
    <submittedName>
        <fullName evidence="3">Uncharacterized protein</fullName>
    </submittedName>
</protein>